<comment type="subcellular location">
    <subcellularLocation>
        <location evidence="1">Cell membrane</location>
        <topology evidence="1">Multi-pass membrane protein</topology>
    </subcellularLocation>
</comment>
<dbReference type="InterPro" id="IPR038731">
    <property type="entry name" value="RgtA/B/C-like"/>
</dbReference>
<name>A0A1L6TGR5_PISSA</name>
<keyword evidence="4" id="KW-0808">Transferase</keyword>
<protein>
    <submittedName>
        <fullName evidence="8">Dolichyl-phosphate-mannose-mannosyltransferase</fullName>
    </submittedName>
</protein>
<dbReference type="RefSeq" id="WP_017378364.1">
    <property type="nucleotide sequence ID" value="NZ_CP012508.1"/>
</dbReference>
<evidence type="ECO:0000256" key="1">
    <source>
        <dbReference type="ARBA" id="ARBA00004651"/>
    </source>
</evidence>
<dbReference type="OrthoDB" id="108054at2"/>
<evidence type="ECO:0000256" key="4">
    <source>
        <dbReference type="ARBA" id="ARBA00022679"/>
    </source>
</evidence>
<dbReference type="PANTHER" id="PTHR33908:SF9">
    <property type="entry name" value="BLL5595 PROTEIN"/>
    <property type="match status" value="1"/>
</dbReference>
<dbReference type="Pfam" id="PF13231">
    <property type="entry name" value="PMT_2"/>
    <property type="match status" value="1"/>
</dbReference>
<dbReference type="GO" id="GO:0016763">
    <property type="term" value="F:pentosyltransferase activity"/>
    <property type="evidence" value="ECO:0007669"/>
    <property type="project" value="TreeGrafter"/>
</dbReference>
<organism evidence="8 9">
    <name type="scientific">Piscirickettsia salmonis</name>
    <dbReference type="NCBI Taxonomy" id="1238"/>
    <lineage>
        <taxon>Bacteria</taxon>
        <taxon>Pseudomonadati</taxon>
        <taxon>Pseudomonadota</taxon>
        <taxon>Gammaproteobacteria</taxon>
        <taxon>Thiotrichales</taxon>
        <taxon>Piscirickettsiaceae</taxon>
        <taxon>Piscirickettsia</taxon>
    </lineage>
</organism>
<keyword evidence="6" id="KW-1133">Transmembrane helix</keyword>
<accession>A0A1L6TGR5</accession>
<keyword evidence="5" id="KW-0812">Transmembrane</keyword>
<keyword evidence="3" id="KW-0328">Glycosyltransferase</keyword>
<keyword evidence="2" id="KW-1003">Cell membrane</keyword>
<dbReference type="EMBL" id="CP012508">
    <property type="protein sequence ID" value="ALB21621.1"/>
    <property type="molecule type" value="Genomic_DNA"/>
</dbReference>
<evidence type="ECO:0000256" key="3">
    <source>
        <dbReference type="ARBA" id="ARBA00022676"/>
    </source>
</evidence>
<dbReference type="GO" id="GO:0005886">
    <property type="term" value="C:plasma membrane"/>
    <property type="evidence" value="ECO:0007669"/>
    <property type="project" value="UniProtKB-SubCell"/>
</dbReference>
<sequence>MSLKPWSPTRWFWGLVLAQMLLWFLLPTFVRHVTPMDSTEGAMWGQYLTWGYTRDPWLNAWLTRLALTISNNQDWSIYLFSQLAVGTAFWSVWRLGKIILSPWHALIAVLILFGVQYYTIAAVDFNDNVCEIALWPLMALYLYRACTTQRLKHWILLGLLSGLALMAKYYTALPLFAMLIFMLATAKGRACFKSIGLYLALLIFIVTSAPHFIWLPFNDYITIKYSFDKVDSYASLLDRHLGYAFHFFLAQLFTFLGACILFAFAAIGKKGQAREHDYLVDFNSGSGSGSNSDSDSDSDSDSSCNNSDQNKKQLNHFDQCFLWMVGLGPFILTLLISVIFGWKLNTMWGTPLQSLWGLVLVAVVQPDLTCAKLKRFLIAVITVSVLIGVGYSLSLMRKGSHSSANFPVRAIAEKMTTEWHRRYQTKLSYVAGPNKAVSYMARYSKDRPRALIDWRSTRSPWVNMDDFREKGAAFILITKDSPDPLQGFPDNIRAEYPNLIVLPVASISWLRAKAGQTPFYYRFAFLPPYNQ</sequence>
<evidence type="ECO:0000313" key="8">
    <source>
        <dbReference type="EMBL" id="ALB21621.1"/>
    </source>
</evidence>
<dbReference type="PANTHER" id="PTHR33908">
    <property type="entry name" value="MANNOSYLTRANSFERASE YKCB-RELATED"/>
    <property type="match status" value="1"/>
</dbReference>
<dbReference type="GO" id="GO:0009103">
    <property type="term" value="P:lipopolysaccharide biosynthetic process"/>
    <property type="evidence" value="ECO:0007669"/>
    <property type="project" value="UniProtKB-ARBA"/>
</dbReference>
<reference evidence="8 9" key="1">
    <citation type="journal article" date="2014" name="Genome Announc.">
        <title>Comparative Genome Analysis of Two Isolates of the Fish Pathogen Piscirickettsia salmonis from Different Hosts Reveals Major Differences in Virulence-Associated Secretion Systems.</title>
        <authorList>
            <person name="Bohle H."/>
            <person name="Henriquez P."/>
            <person name="Grothusen H."/>
            <person name="Navas E."/>
            <person name="Sandoval A."/>
            <person name="Bustamante F."/>
            <person name="Bustos P."/>
            <person name="Mancilla M."/>
        </authorList>
    </citation>
    <scope>NUCLEOTIDE SEQUENCE [LARGE SCALE GENOMIC DNA]</scope>
    <source>
        <strain evidence="9">B1-32597</strain>
    </source>
</reference>
<keyword evidence="7" id="KW-0472">Membrane</keyword>
<proteinExistence type="predicted"/>
<gene>
    <name evidence="8" type="ORF">KU39_437</name>
</gene>
<evidence type="ECO:0000256" key="6">
    <source>
        <dbReference type="ARBA" id="ARBA00022989"/>
    </source>
</evidence>
<evidence type="ECO:0000313" key="9">
    <source>
        <dbReference type="Proteomes" id="UP000029558"/>
    </source>
</evidence>
<dbReference type="AlphaFoldDB" id="A0A1L6TGR5"/>
<evidence type="ECO:0000256" key="2">
    <source>
        <dbReference type="ARBA" id="ARBA00022475"/>
    </source>
</evidence>
<dbReference type="InterPro" id="IPR050297">
    <property type="entry name" value="LipidA_mod_glycosyltrf_83"/>
</dbReference>
<evidence type="ECO:0000256" key="7">
    <source>
        <dbReference type="ARBA" id="ARBA00023136"/>
    </source>
</evidence>
<evidence type="ECO:0000256" key="5">
    <source>
        <dbReference type="ARBA" id="ARBA00022692"/>
    </source>
</evidence>
<dbReference type="Proteomes" id="UP000029558">
    <property type="component" value="Chromosome"/>
</dbReference>